<keyword evidence="1" id="KW-0812">Transmembrane</keyword>
<evidence type="ECO:0008006" key="4">
    <source>
        <dbReference type="Google" id="ProtNLM"/>
    </source>
</evidence>
<evidence type="ECO:0000313" key="2">
    <source>
        <dbReference type="EMBL" id="GIM48451.1"/>
    </source>
</evidence>
<dbReference type="Proteomes" id="UP001057291">
    <property type="component" value="Unassembled WGS sequence"/>
</dbReference>
<accession>A0AAV4LL49</accession>
<feature type="transmembrane region" description="Helical" evidence="1">
    <location>
        <begin position="79"/>
        <end position="99"/>
    </location>
</feature>
<reference evidence="2" key="1">
    <citation type="journal article" date="2023" name="Int. J. Syst. Evol. Microbiol.">
        <title>Collibacillus ludicampi gen. nov., sp. nov., a new soil bacterium of the family Alicyclobacillaceae.</title>
        <authorList>
            <person name="Jojima T."/>
            <person name="Ioku Y."/>
            <person name="Fukuta Y."/>
            <person name="Shirasaka N."/>
            <person name="Matsumura Y."/>
            <person name="Mori M."/>
        </authorList>
    </citation>
    <scope>NUCLEOTIDE SEQUENCE</scope>
    <source>
        <strain evidence="2">TP075</strain>
    </source>
</reference>
<evidence type="ECO:0000313" key="3">
    <source>
        <dbReference type="Proteomes" id="UP001057291"/>
    </source>
</evidence>
<comment type="caution">
    <text evidence="2">The sequence shown here is derived from an EMBL/GenBank/DDBJ whole genome shotgun (WGS) entry which is preliminary data.</text>
</comment>
<evidence type="ECO:0000256" key="1">
    <source>
        <dbReference type="SAM" id="Phobius"/>
    </source>
</evidence>
<dbReference type="RefSeq" id="WP_282201504.1">
    <property type="nucleotide sequence ID" value="NZ_BOQE01000002.1"/>
</dbReference>
<dbReference type="AlphaFoldDB" id="A0AAV4LL49"/>
<feature type="transmembrane region" description="Helical" evidence="1">
    <location>
        <begin position="43"/>
        <end position="67"/>
    </location>
</feature>
<protein>
    <recommendedName>
        <fullName evidence="4">DUF4064 domain-containing protein</fullName>
    </recommendedName>
</protein>
<organism evidence="2 3">
    <name type="scientific">Collibacillus ludicampi</name>
    <dbReference type="NCBI Taxonomy" id="2771369"/>
    <lineage>
        <taxon>Bacteria</taxon>
        <taxon>Bacillati</taxon>
        <taxon>Bacillota</taxon>
        <taxon>Bacilli</taxon>
        <taxon>Bacillales</taxon>
        <taxon>Alicyclobacillaceae</taxon>
        <taxon>Collibacillus</taxon>
    </lineage>
</organism>
<keyword evidence="1" id="KW-0472">Membrane</keyword>
<keyword evidence="3" id="KW-1185">Reference proteome</keyword>
<sequence length="109" mass="11860">MNPTNLPAVNPEDVLKAANHGNIPSISTVVNHWIHGGISGYELVISIIVVLAVFVCFFGIILVLFGLVANDSKIKRWGWGNIAGAFLMTGFSVMVPIIVEWIRGHVMPH</sequence>
<gene>
    <name evidence="2" type="ORF">DNHGIG_40000</name>
</gene>
<dbReference type="EMBL" id="BOQE01000002">
    <property type="protein sequence ID" value="GIM48451.1"/>
    <property type="molecule type" value="Genomic_DNA"/>
</dbReference>
<proteinExistence type="predicted"/>
<name>A0AAV4LL49_9BACL</name>
<keyword evidence="1" id="KW-1133">Transmembrane helix</keyword>